<dbReference type="GO" id="GO:0005525">
    <property type="term" value="F:GTP binding"/>
    <property type="evidence" value="ECO:0007669"/>
    <property type="project" value="InterPro"/>
</dbReference>
<dbReference type="InterPro" id="IPR005225">
    <property type="entry name" value="Small_GTP-bd"/>
</dbReference>
<keyword evidence="4" id="KW-1185">Reference proteome</keyword>
<dbReference type="Proteomes" id="UP000604825">
    <property type="component" value="Unassembled WGS sequence"/>
</dbReference>
<sequence>MRTGSWVEGLVGRRPPAWNQEEQAAAGKKANPRRPHPLPHLRTSAETEPQGAAAATALDPHIATPGTLTSSSCGLLMDYSIPDYILKPDSEQVTVDSAPCCPVVVFINSRSGGQLGSSLIKTYRELLNEVQVFDLSEEALDKVLLRLYCNFEKLKSYIKSKAVLKIMEYLNLPFPQVTIFLRIGADRATSCFLAMGREDPLHPGCCPANSRVLIGDSGVGKSNLLSRFARDEFSLETRSTIGVEFATKTVQVDEKLVKAQIWDTAGQERYYALPSLLFVMQIADAVLGFVNMET</sequence>
<accession>A0A811MLD3</accession>
<name>A0A811MLD3_9POAL</name>
<protein>
    <submittedName>
        <fullName evidence="3">Uncharacterized protein</fullName>
    </submittedName>
</protein>
<dbReference type="InterPro" id="IPR001806">
    <property type="entry name" value="Small_GTPase"/>
</dbReference>
<evidence type="ECO:0000313" key="4">
    <source>
        <dbReference type="Proteomes" id="UP000604825"/>
    </source>
</evidence>
<dbReference type="PROSITE" id="PS51419">
    <property type="entry name" value="RAB"/>
    <property type="match status" value="1"/>
</dbReference>
<dbReference type="FunFam" id="3.40.50.300:FF:001447">
    <property type="entry name" value="Ras-related protein Rab-1B"/>
    <property type="match status" value="1"/>
</dbReference>
<dbReference type="InterPro" id="IPR050209">
    <property type="entry name" value="Rab_GTPases_membrane_traffic"/>
</dbReference>
<dbReference type="AlphaFoldDB" id="A0A811MLD3"/>
<evidence type="ECO:0000256" key="2">
    <source>
        <dbReference type="SAM" id="MobiDB-lite"/>
    </source>
</evidence>
<dbReference type="Pfam" id="PF00071">
    <property type="entry name" value="Ras"/>
    <property type="match status" value="1"/>
</dbReference>
<dbReference type="InterPro" id="IPR027417">
    <property type="entry name" value="P-loop_NTPase"/>
</dbReference>
<dbReference type="EMBL" id="CAJGYO010000002">
    <property type="protein sequence ID" value="CAD6210166.1"/>
    <property type="molecule type" value="Genomic_DNA"/>
</dbReference>
<evidence type="ECO:0000256" key="1">
    <source>
        <dbReference type="ARBA" id="ARBA00006270"/>
    </source>
</evidence>
<dbReference type="PANTHER" id="PTHR47979">
    <property type="entry name" value="DRAB11-RELATED"/>
    <property type="match status" value="1"/>
</dbReference>
<gene>
    <name evidence="3" type="ORF">NCGR_LOCUS6282</name>
</gene>
<dbReference type="NCBIfam" id="TIGR00231">
    <property type="entry name" value="small_GTP"/>
    <property type="match status" value="1"/>
</dbReference>
<evidence type="ECO:0000313" key="3">
    <source>
        <dbReference type="EMBL" id="CAD6210166.1"/>
    </source>
</evidence>
<comment type="similarity">
    <text evidence="1">Belongs to the small GTPase superfamily. Rab family.</text>
</comment>
<feature type="compositionally biased region" description="Basic residues" evidence="2">
    <location>
        <begin position="30"/>
        <end position="39"/>
    </location>
</feature>
<dbReference type="PRINTS" id="PR00449">
    <property type="entry name" value="RASTRNSFRMNG"/>
</dbReference>
<reference evidence="3" key="1">
    <citation type="submission" date="2020-10" db="EMBL/GenBank/DDBJ databases">
        <authorList>
            <person name="Han B."/>
            <person name="Lu T."/>
            <person name="Zhao Q."/>
            <person name="Huang X."/>
            <person name="Zhao Y."/>
        </authorList>
    </citation>
    <scope>NUCLEOTIDE SEQUENCE</scope>
</reference>
<feature type="region of interest" description="Disordered" evidence="2">
    <location>
        <begin position="1"/>
        <end position="54"/>
    </location>
</feature>
<organism evidence="3 4">
    <name type="scientific">Miscanthus lutarioriparius</name>
    <dbReference type="NCBI Taxonomy" id="422564"/>
    <lineage>
        <taxon>Eukaryota</taxon>
        <taxon>Viridiplantae</taxon>
        <taxon>Streptophyta</taxon>
        <taxon>Embryophyta</taxon>
        <taxon>Tracheophyta</taxon>
        <taxon>Spermatophyta</taxon>
        <taxon>Magnoliopsida</taxon>
        <taxon>Liliopsida</taxon>
        <taxon>Poales</taxon>
        <taxon>Poaceae</taxon>
        <taxon>PACMAD clade</taxon>
        <taxon>Panicoideae</taxon>
        <taxon>Andropogonodae</taxon>
        <taxon>Andropogoneae</taxon>
        <taxon>Saccharinae</taxon>
        <taxon>Miscanthus</taxon>
    </lineage>
</organism>
<comment type="caution">
    <text evidence="3">The sequence shown here is derived from an EMBL/GenBank/DDBJ whole genome shotgun (WGS) entry which is preliminary data.</text>
</comment>
<dbReference type="GO" id="GO:0003924">
    <property type="term" value="F:GTPase activity"/>
    <property type="evidence" value="ECO:0007669"/>
    <property type="project" value="InterPro"/>
</dbReference>
<dbReference type="SMART" id="SM00175">
    <property type="entry name" value="RAB"/>
    <property type="match status" value="1"/>
</dbReference>
<dbReference type="Gene3D" id="3.40.50.300">
    <property type="entry name" value="P-loop containing nucleotide triphosphate hydrolases"/>
    <property type="match status" value="1"/>
</dbReference>
<dbReference type="SUPFAM" id="SSF52540">
    <property type="entry name" value="P-loop containing nucleoside triphosphate hydrolases"/>
    <property type="match status" value="1"/>
</dbReference>
<dbReference type="OrthoDB" id="242257at2759"/>
<proteinExistence type="inferred from homology"/>